<feature type="non-terminal residue" evidence="1">
    <location>
        <position position="1"/>
    </location>
</feature>
<keyword evidence="2" id="KW-1185">Reference proteome</keyword>
<dbReference type="AlphaFoldDB" id="A0AA39J8E4"/>
<organism evidence="1 2">
    <name type="scientific">Armillaria tabescens</name>
    <name type="common">Ringless honey mushroom</name>
    <name type="synonym">Agaricus tabescens</name>
    <dbReference type="NCBI Taxonomy" id="1929756"/>
    <lineage>
        <taxon>Eukaryota</taxon>
        <taxon>Fungi</taxon>
        <taxon>Dikarya</taxon>
        <taxon>Basidiomycota</taxon>
        <taxon>Agaricomycotina</taxon>
        <taxon>Agaricomycetes</taxon>
        <taxon>Agaricomycetidae</taxon>
        <taxon>Agaricales</taxon>
        <taxon>Marasmiineae</taxon>
        <taxon>Physalacriaceae</taxon>
        <taxon>Desarmillaria</taxon>
    </lineage>
</organism>
<reference evidence="1" key="1">
    <citation type="submission" date="2023-06" db="EMBL/GenBank/DDBJ databases">
        <authorList>
            <consortium name="Lawrence Berkeley National Laboratory"/>
            <person name="Ahrendt S."/>
            <person name="Sahu N."/>
            <person name="Indic B."/>
            <person name="Wong-Bajracharya J."/>
            <person name="Merenyi Z."/>
            <person name="Ke H.-M."/>
            <person name="Monk M."/>
            <person name="Kocsube S."/>
            <person name="Drula E."/>
            <person name="Lipzen A."/>
            <person name="Balint B."/>
            <person name="Henrissat B."/>
            <person name="Andreopoulos B."/>
            <person name="Martin F.M."/>
            <person name="Harder C.B."/>
            <person name="Rigling D."/>
            <person name="Ford K.L."/>
            <person name="Foster G.D."/>
            <person name="Pangilinan J."/>
            <person name="Papanicolaou A."/>
            <person name="Barry K."/>
            <person name="LaButti K."/>
            <person name="Viragh M."/>
            <person name="Koriabine M."/>
            <person name="Yan M."/>
            <person name="Riley R."/>
            <person name="Champramary S."/>
            <person name="Plett K.L."/>
            <person name="Tsai I.J."/>
            <person name="Slot J."/>
            <person name="Sipos G."/>
            <person name="Plett J."/>
            <person name="Nagy L.G."/>
            <person name="Grigoriev I.V."/>
        </authorList>
    </citation>
    <scope>NUCLEOTIDE SEQUENCE</scope>
    <source>
        <strain evidence="1">CCBAS 213</strain>
    </source>
</reference>
<feature type="non-terminal residue" evidence="1">
    <location>
        <position position="79"/>
    </location>
</feature>
<comment type="caution">
    <text evidence="1">The sequence shown here is derived from an EMBL/GenBank/DDBJ whole genome shotgun (WGS) entry which is preliminary data.</text>
</comment>
<evidence type="ECO:0000313" key="1">
    <source>
        <dbReference type="EMBL" id="KAK0437262.1"/>
    </source>
</evidence>
<dbReference type="EMBL" id="JAUEPS010000115">
    <property type="protein sequence ID" value="KAK0437262.1"/>
    <property type="molecule type" value="Genomic_DNA"/>
</dbReference>
<dbReference type="RefSeq" id="XP_060322534.1">
    <property type="nucleotide sequence ID" value="XM_060466475.1"/>
</dbReference>
<evidence type="ECO:0000313" key="2">
    <source>
        <dbReference type="Proteomes" id="UP001175211"/>
    </source>
</evidence>
<sequence length="79" mass="8755">TEPDQTFSMQVAGKSAGYCLTGVIYYGTAHFTARYVDRTGTVWFNDGYINGRTSNKEGDITDLDMKMSTDGRKPVLAVY</sequence>
<gene>
    <name evidence="1" type="ORF">EV420DRAFT_1222718</name>
</gene>
<protein>
    <submittedName>
        <fullName evidence="1">Uncharacterized protein</fullName>
    </submittedName>
</protein>
<name>A0AA39J8E4_ARMTA</name>
<accession>A0AA39J8E4</accession>
<dbReference type="GeneID" id="85350023"/>
<proteinExistence type="predicted"/>
<dbReference type="Proteomes" id="UP001175211">
    <property type="component" value="Unassembled WGS sequence"/>
</dbReference>